<reference evidence="1 2" key="1">
    <citation type="submission" date="2019-06" db="EMBL/GenBank/DDBJ databases">
        <title>Draft genomes of female and male turbot (Scophthalmus maximus).</title>
        <authorList>
            <person name="Xu H."/>
            <person name="Xu X.-W."/>
            <person name="Shao C."/>
            <person name="Chen S."/>
        </authorList>
    </citation>
    <scope>NUCLEOTIDE SEQUENCE [LARGE SCALE GENOMIC DNA]</scope>
    <source>
        <strain evidence="1">Ysfricsl-2016a</strain>
        <tissue evidence="1">Blood</tissue>
    </source>
</reference>
<protein>
    <submittedName>
        <fullName evidence="1">Uncharacterized protein</fullName>
    </submittedName>
</protein>
<sequence>MGSEALRFSESGAFTSASIMSLENRTAISAAVARSGKETACLQCEPLGEKPLLKCFRGCFQGLLLIGNNSCTWLAKTARYFGICQTKCVDISVRGMNLLCSALLVGQIVRLVSKLVLCSLDVPLSWECFTLLLCTPTHTTLNATQFLHC</sequence>
<evidence type="ECO:0000313" key="2">
    <source>
        <dbReference type="Proteomes" id="UP000438429"/>
    </source>
</evidence>
<name>A0A6A4SCS8_SCOMX</name>
<dbReference type="Proteomes" id="UP000438429">
    <property type="component" value="Unassembled WGS sequence"/>
</dbReference>
<accession>A0A6A4SCS8</accession>
<evidence type="ECO:0000313" key="1">
    <source>
        <dbReference type="EMBL" id="KAF0030078.1"/>
    </source>
</evidence>
<dbReference type="AlphaFoldDB" id="A0A6A4SCS8"/>
<comment type="caution">
    <text evidence="1">The sequence shown here is derived from an EMBL/GenBank/DDBJ whole genome shotgun (WGS) entry which is preliminary data.</text>
</comment>
<dbReference type="EMBL" id="VEVO01000015">
    <property type="protein sequence ID" value="KAF0030078.1"/>
    <property type="molecule type" value="Genomic_DNA"/>
</dbReference>
<organism evidence="1 2">
    <name type="scientific">Scophthalmus maximus</name>
    <name type="common">Turbot</name>
    <name type="synonym">Psetta maxima</name>
    <dbReference type="NCBI Taxonomy" id="52904"/>
    <lineage>
        <taxon>Eukaryota</taxon>
        <taxon>Metazoa</taxon>
        <taxon>Chordata</taxon>
        <taxon>Craniata</taxon>
        <taxon>Vertebrata</taxon>
        <taxon>Euteleostomi</taxon>
        <taxon>Actinopterygii</taxon>
        <taxon>Neopterygii</taxon>
        <taxon>Teleostei</taxon>
        <taxon>Neoteleostei</taxon>
        <taxon>Acanthomorphata</taxon>
        <taxon>Carangaria</taxon>
        <taxon>Pleuronectiformes</taxon>
        <taxon>Pleuronectoidei</taxon>
        <taxon>Scophthalmidae</taxon>
        <taxon>Scophthalmus</taxon>
    </lineage>
</organism>
<proteinExistence type="predicted"/>
<gene>
    <name evidence="1" type="ORF">F2P81_016809</name>
</gene>